<evidence type="ECO:0000313" key="1">
    <source>
        <dbReference type="EMBL" id="OGH80965.1"/>
    </source>
</evidence>
<reference evidence="1 2" key="1">
    <citation type="journal article" date="2016" name="Nat. Commun.">
        <title>Thousands of microbial genomes shed light on interconnected biogeochemical processes in an aquifer system.</title>
        <authorList>
            <person name="Anantharaman K."/>
            <person name="Brown C.T."/>
            <person name="Hug L.A."/>
            <person name="Sharon I."/>
            <person name="Castelle C.J."/>
            <person name="Probst A.J."/>
            <person name="Thomas B.C."/>
            <person name="Singh A."/>
            <person name="Wilkins M.J."/>
            <person name="Karaoz U."/>
            <person name="Brodie E.L."/>
            <person name="Williams K.H."/>
            <person name="Hubbard S.S."/>
            <person name="Banfield J.F."/>
        </authorList>
    </citation>
    <scope>NUCLEOTIDE SEQUENCE [LARGE SCALE GENOMIC DNA]</scope>
</reference>
<organism evidence="1 2">
    <name type="scientific">Candidatus Magasanikbacteria bacterium RIFCSPLOWO2_02_FULL_44_11</name>
    <dbReference type="NCBI Taxonomy" id="1798689"/>
    <lineage>
        <taxon>Bacteria</taxon>
        <taxon>Candidatus Magasanikiibacteriota</taxon>
    </lineage>
</organism>
<protein>
    <submittedName>
        <fullName evidence="1">Uncharacterized protein</fullName>
    </submittedName>
</protein>
<dbReference type="Proteomes" id="UP000178726">
    <property type="component" value="Unassembled WGS sequence"/>
</dbReference>
<sequence>MGKYVKKGELYEIFDGFLLSAIGDMMNTLKEDIAATKYELKDYVDRKLADQTAEMFKKFNHLEGRFTQLEGRFNRLEGRLETHLAIA</sequence>
<gene>
    <name evidence="1" type="ORF">A3I29_03675</name>
</gene>
<accession>A0A1F6NAL6</accession>
<dbReference type="AlphaFoldDB" id="A0A1F6NAL6"/>
<proteinExistence type="predicted"/>
<comment type="caution">
    <text evidence="1">The sequence shown here is derived from an EMBL/GenBank/DDBJ whole genome shotgun (WGS) entry which is preliminary data.</text>
</comment>
<evidence type="ECO:0000313" key="2">
    <source>
        <dbReference type="Proteomes" id="UP000178726"/>
    </source>
</evidence>
<name>A0A1F6NAL6_9BACT</name>
<dbReference type="STRING" id="1798689.A3I29_03675"/>
<dbReference type="EMBL" id="MFQK01000014">
    <property type="protein sequence ID" value="OGH80965.1"/>
    <property type="molecule type" value="Genomic_DNA"/>
</dbReference>